<gene>
    <name evidence="2" type="ORF">PFBG_01945</name>
</gene>
<dbReference type="EMBL" id="KE123605">
    <property type="protein sequence ID" value="EUR73595.1"/>
    <property type="molecule type" value="Genomic_DNA"/>
</dbReference>
<dbReference type="Gene3D" id="1.10.1900.40">
    <property type="entry name" value="Acidic terminal segments, variant surface antigen of PfEMP1"/>
    <property type="match status" value="1"/>
</dbReference>
<protein>
    <recommendedName>
        <fullName evidence="1">Plasmodium falciparum erythrocyte membrane protein 1 acidic terminal segment domain-containing protein</fullName>
    </recommendedName>
</protein>
<dbReference type="OrthoDB" id="10492976at2759"/>
<feature type="domain" description="Plasmodium falciparum erythrocyte membrane protein 1 acidic terminal segment" evidence="1">
    <location>
        <begin position="2"/>
        <end position="148"/>
    </location>
</feature>
<name>W7F3Y1_PLAF8</name>
<proteinExistence type="predicted"/>
<reference evidence="3" key="1">
    <citation type="submission" date="2007-11" db="EMBL/GenBank/DDBJ databases">
        <authorList>
            <consortium name="The Broad Institute Genome Sequencing Platform"/>
            <person name="Volkman S.K."/>
            <person name="Daily J.P."/>
            <person name="Sarr O."/>
            <person name="Ndiaye D."/>
            <person name="Ndir O."/>
            <person name="Mboup S."/>
            <person name="Lukens A."/>
            <person name="Stange-Thomann N."/>
            <person name="Mauceli E."/>
            <person name="Gnerre S."/>
            <person name="Jaffe D."/>
            <person name="Zainoun J."/>
            <person name="Wiegand R.C."/>
            <person name="Birren B."/>
            <person name="Galagan J."/>
            <person name="Lander E."/>
            <person name="Wirth D.F."/>
        </authorList>
    </citation>
    <scope>NUCLEOTIDE SEQUENCE [LARGE SCALE GENOMIC DNA]</scope>
    <source>
        <strain evidence="3">7G8</strain>
    </source>
</reference>
<dbReference type="Proteomes" id="UP000030688">
    <property type="component" value="Unassembled WGS sequence"/>
</dbReference>
<accession>W7F3Y1</accession>
<evidence type="ECO:0000313" key="2">
    <source>
        <dbReference type="EMBL" id="EUR73595.1"/>
    </source>
</evidence>
<organism evidence="2 3">
    <name type="scientific">Plasmodium falciparum (isolate 7G8)</name>
    <dbReference type="NCBI Taxonomy" id="57266"/>
    <lineage>
        <taxon>Eukaryota</taxon>
        <taxon>Sar</taxon>
        <taxon>Alveolata</taxon>
        <taxon>Apicomplexa</taxon>
        <taxon>Aconoidasida</taxon>
        <taxon>Haemosporida</taxon>
        <taxon>Plasmodiidae</taxon>
        <taxon>Plasmodium</taxon>
        <taxon>Plasmodium (Laverania)</taxon>
    </lineage>
</organism>
<dbReference type="InterPro" id="IPR044932">
    <property type="entry name" value="PfEMP1_ATS_sf"/>
</dbReference>
<evidence type="ECO:0000259" key="1">
    <source>
        <dbReference type="Pfam" id="PF15445"/>
    </source>
</evidence>
<dbReference type="Pfam" id="PF15445">
    <property type="entry name" value="ATS"/>
    <property type="match status" value="2"/>
</dbReference>
<evidence type="ECO:0000313" key="3">
    <source>
        <dbReference type="Proteomes" id="UP000030688"/>
    </source>
</evidence>
<dbReference type="InterPro" id="IPR029211">
    <property type="entry name" value="PfEMP1_ATS"/>
</dbReference>
<sequence>MYVKPQITSGCTNLFRVIDISQNAYEIFTTKSPNRYVPYESGRYKCKTYIYMEGEETDDYSYVRDISSSDVTSSSENEYEEIDVNDIYVPDSPKYKTFIEVVLEPLNRDTFNSSSGNTSTNKLTDNEWNQWKQDFIEQYLTHIGSAVPLYMNFLVVVINNRNHNNDIYDEMLKRKEKELFGTKHTNNITFNRIDTQTNSDPIDKWTIEHNEDLLDIPSSSHDDILKIKDETYNIISTNNLYSYENNDITPHQLGLPNIIPSGIIKHQNNGLRTNISMDIPFDEQNNNLENSNITYEDDVVQNL</sequence>
<dbReference type="AlphaFoldDB" id="W7F3Y1"/>
<reference evidence="2 3" key="2">
    <citation type="submission" date="2013-02" db="EMBL/GenBank/DDBJ databases">
        <title>The Genome Sequence of Plasmodium falciparum 7G8.</title>
        <authorList>
            <consortium name="The Broad Institute Genome Sequencing Platform"/>
            <consortium name="The Broad Institute Genome Sequencing Center for Infectious Disease"/>
            <person name="Neafsey D."/>
            <person name="Cheeseman I."/>
            <person name="Volkman S."/>
            <person name="Adams J."/>
            <person name="Walker B."/>
            <person name="Young S.K."/>
            <person name="Zeng Q."/>
            <person name="Gargeya S."/>
            <person name="Fitzgerald M."/>
            <person name="Haas B."/>
            <person name="Abouelleil A."/>
            <person name="Alvarado L."/>
            <person name="Arachchi H.M."/>
            <person name="Berlin A.M."/>
            <person name="Chapman S.B."/>
            <person name="Dewar J."/>
            <person name="Goldberg J."/>
            <person name="Griggs A."/>
            <person name="Gujja S."/>
            <person name="Hansen M."/>
            <person name="Howarth C."/>
            <person name="Imamovic A."/>
            <person name="Larimer J."/>
            <person name="McCowan C."/>
            <person name="Murphy C."/>
            <person name="Neiman D."/>
            <person name="Pearson M."/>
            <person name="Priest M."/>
            <person name="Roberts A."/>
            <person name="Saif S."/>
            <person name="Shea T."/>
            <person name="Sisk P."/>
            <person name="Sykes S."/>
            <person name="Wortman J."/>
            <person name="Nusbaum C."/>
            <person name="Birren B."/>
        </authorList>
    </citation>
    <scope>NUCLEOTIDE SEQUENCE [LARGE SCALE GENOMIC DNA]</scope>
    <source>
        <strain evidence="2 3">7G8</strain>
    </source>
</reference>
<feature type="domain" description="Plasmodium falciparum erythrocyte membrane protein 1 acidic terminal segment" evidence="1">
    <location>
        <begin position="160"/>
        <end position="297"/>
    </location>
</feature>